<feature type="coiled-coil region" evidence="1">
    <location>
        <begin position="33"/>
        <end position="112"/>
    </location>
</feature>
<evidence type="ECO:0000313" key="2">
    <source>
        <dbReference type="EMBL" id="KAK7879962.1"/>
    </source>
</evidence>
<sequence length="154" mass="18007">MFELKNRSSGLDQKLREQKEHVELLQKNSSGEVTQLRSEMNQTLKEHLELLQKNSSAAVDELKNKMNQRLKEHVELLQENSSGEIIHLRTEMFELKNQSSDLDQRLKEQKEHLEICRRTAQYVLLSEPQKHSPLHLFFSAVTLRIQTPASFTNT</sequence>
<accession>A0AAW0MNU1</accession>
<organism evidence="2 3">
    <name type="scientific">Mugilogobius chulae</name>
    <name type="common">yellowstripe goby</name>
    <dbReference type="NCBI Taxonomy" id="88201"/>
    <lineage>
        <taxon>Eukaryota</taxon>
        <taxon>Metazoa</taxon>
        <taxon>Chordata</taxon>
        <taxon>Craniata</taxon>
        <taxon>Vertebrata</taxon>
        <taxon>Euteleostomi</taxon>
        <taxon>Actinopterygii</taxon>
        <taxon>Neopterygii</taxon>
        <taxon>Teleostei</taxon>
        <taxon>Neoteleostei</taxon>
        <taxon>Acanthomorphata</taxon>
        <taxon>Gobiaria</taxon>
        <taxon>Gobiiformes</taxon>
        <taxon>Gobioidei</taxon>
        <taxon>Gobiidae</taxon>
        <taxon>Gobionellinae</taxon>
        <taxon>Mugilogobius</taxon>
    </lineage>
</organism>
<comment type="caution">
    <text evidence="2">The sequence shown here is derived from an EMBL/GenBank/DDBJ whole genome shotgun (WGS) entry which is preliminary data.</text>
</comment>
<evidence type="ECO:0000313" key="3">
    <source>
        <dbReference type="Proteomes" id="UP001460270"/>
    </source>
</evidence>
<gene>
    <name evidence="2" type="ORF">WMY93_033368</name>
</gene>
<protein>
    <submittedName>
        <fullName evidence="2">Uncharacterized protein</fullName>
    </submittedName>
</protein>
<proteinExistence type="predicted"/>
<dbReference type="Proteomes" id="UP001460270">
    <property type="component" value="Unassembled WGS sequence"/>
</dbReference>
<dbReference type="AlphaFoldDB" id="A0AAW0MNU1"/>
<keyword evidence="1" id="KW-0175">Coiled coil</keyword>
<evidence type="ECO:0000256" key="1">
    <source>
        <dbReference type="SAM" id="Coils"/>
    </source>
</evidence>
<name>A0AAW0MNU1_9GOBI</name>
<reference evidence="3" key="1">
    <citation type="submission" date="2024-04" db="EMBL/GenBank/DDBJ databases">
        <title>Salinicola lusitanus LLJ914,a marine bacterium isolated from the Okinawa Trough.</title>
        <authorList>
            <person name="Li J."/>
        </authorList>
    </citation>
    <scope>NUCLEOTIDE SEQUENCE [LARGE SCALE GENOMIC DNA]</scope>
</reference>
<keyword evidence="3" id="KW-1185">Reference proteome</keyword>
<dbReference type="EMBL" id="JBBPFD010000166">
    <property type="protein sequence ID" value="KAK7879962.1"/>
    <property type="molecule type" value="Genomic_DNA"/>
</dbReference>